<dbReference type="RefSeq" id="WP_118191083.1">
    <property type="nucleotide sequence ID" value="NZ_JBALKA010000012.1"/>
</dbReference>
<name>A0AA92WHS4_9BACT</name>
<comment type="caution">
    <text evidence="6">The sequence shown here is derived from an EMBL/GenBank/DDBJ whole genome shotgun (WGS) entry which is preliminary data.</text>
</comment>
<dbReference type="EMBL" id="QSFW01000023">
    <property type="protein sequence ID" value="RHA84785.1"/>
    <property type="molecule type" value="Genomic_DNA"/>
</dbReference>
<evidence type="ECO:0000256" key="1">
    <source>
        <dbReference type="ARBA" id="ARBA00008857"/>
    </source>
</evidence>
<feature type="domain" description="Tyr recombinase" evidence="5">
    <location>
        <begin position="203"/>
        <end position="382"/>
    </location>
</feature>
<dbReference type="GO" id="GO:0006310">
    <property type="term" value="P:DNA recombination"/>
    <property type="evidence" value="ECO:0007669"/>
    <property type="project" value="UniProtKB-KW"/>
</dbReference>
<dbReference type="Pfam" id="PF02899">
    <property type="entry name" value="Phage_int_SAM_1"/>
    <property type="match status" value="1"/>
</dbReference>
<protein>
    <submittedName>
        <fullName evidence="6">Integrase</fullName>
    </submittedName>
</protein>
<sequence length="387" mass="45461">MNAKEIDFLSSREIVGFTLPVLHTKGGYWYVDFYARDPVSGVMKRKKYMLNKYKSDHKKRMMGSLLIHNITAKLTAGWNPWVNADQSRQFTEIPIIFSRYRDYIKSMTNKKSMKEKTSIDYLSRLKMLETFIEECRSIKYAYQIDRAFAIDFLDHLMYDRDVSATTRNNYRSWFVSFGTWLMDRKYISENPAIDIRNIAQTEKFRNPLTPGALKKMKDYLYTHDKHFLLACLFEYYTFIRPNELTQIKIGDVSIKNQTVFISSAISKNRKDGMVALNDEILKLMIELKIFEHPSHCYIFGKSLKPGEKRAAYNQLRVEWGKMRDAIGFPKEYQFYSLKDTGIRDLANAQGIVVAKEQARHSDISVTNRYIKNQMKVNEETKHFKGGL</sequence>
<keyword evidence="4" id="KW-0233">DNA recombination</keyword>
<dbReference type="InterPro" id="IPR011010">
    <property type="entry name" value="DNA_brk_join_enz"/>
</dbReference>
<dbReference type="Pfam" id="PF00589">
    <property type="entry name" value="Phage_integrase"/>
    <property type="match status" value="1"/>
</dbReference>
<evidence type="ECO:0000256" key="2">
    <source>
        <dbReference type="ARBA" id="ARBA00022908"/>
    </source>
</evidence>
<evidence type="ECO:0000259" key="5">
    <source>
        <dbReference type="PROSITE" id="PS51898"/>
    </source>
</evidence>
<evidence type="ECO:0000313" key="7">
    <source>
        <dbReference type="Proteomes" id="UP000284990"/>
    </source>
</evidence>
<dbReference type="InterPro" id="IPR004107">
    <property type="entry name" value="Integrase_SAM-like_N"/>
</dbReference>
<dbReference type="AlphaFoldDB" id="A0AA92WHS4"/>
<dbReference type="PROSITE" id="PS51898">
    <property type="entry name" value="TYR_RECOMBINASE"/>
    <property type="match status" value="1"/>
</dbReference>
<gene>
    <name evidence="6" type="ORF">DW916_11025</name>
</gene>
<keyword evidence="2" id="KW-0229">DNA integration</keyword>
<evidence type="ECO:0000256" key="4">
    <source>
        <dbReference type="ARBA" id="ARBA00023172"/>
    </source>
</evidence>
<dbReference type="PANTHER" id="PTHR30349:SF64">
    <property type="entry name" value="PROPHAGE INTEGRASE INTD-RELATED"/>
    <property type="match status" value="1"/>
</dbReference>
<proteinExistence type="inferred from homology"/>
<dbReference type="InterPro" id="IPR013762">
    <property type="entry name" value="Integrase-like_cat_sf"/>
</dbReference>
<comment type="similarity">
    <text evidence="1">Belongs to the 'phage' integrase family.</text>
</comment>
<dbReference type="Proteomes" id="UP000284990">
    <property type="component" value="Unassembled WGS sequence"/>
</dbReference>
<dbReference type="InterPro" id="IPR010998">
    <property type="entry name" value="Integrase_recombinase_N"/>
</dbReference>
<dbReference type="PANTHER" id="PTHR30349">
    <property type="entry name" value="PHAGE INTEGRASE-RELATED"/>
    <property type="match status" value="1"/>
</dbReference>
<evidence type="ECO:0000256" key="3">
    <source>
        <dbReference type="ARBA" id="ARBA00023125"/>
    </source>
</evidence>
<dbReference type="GO" id="GO:0003677">
    <property type="term" value="F:DNA binding"/>
    <property type="evidence" value="ECO:0007669"/>
    <property type="project" value="UniProtKB-KW"/>
</dbReference>
<dbReference type="Gene3D" id="1.10.150.130">
    <property type="match status" value="1"/>
</dbReference>
<dbReference type="InterPro" id="IPR050090">
    <property type="entry name" value="Tyrosine_recombinase_XerCD"/>
</dbReference>
<dbReference type="InterPro" id="IPR002104">
    <property type="entry name" value="Integrase_catalytic"/>
</dbReference>
<dbReference type="Gene3D" id="1.10.443.10">
    <property type="entry name" value="Intergrase catalytic core"/>
    <property type="match status" value="1"/>
</dbReference>
<evidence type="ECO:0000313" key="6">
    <source>
        <dbReference type="EMBL" id="RHA84785.1"/>
    </source>
</evidence>
<dbReference type="GO" id="GO:0015074">
    <property type="term" value="P:DNA integration"/>
    <property type="evidence" value="ECO:0007669"/>
    <property type="project" value="UniProtKB-KW"/>
</dbReference>
<keyword evidence="3" id="KW-0238">DNA-binding</keyword>
<reference evidence="6 7" key="1">
    <citation type="submission" date="2018-08" db="EMBL/GenBank/DDBJ databases">
        <title>A genome reference for cultivated species of the human gut microbiota.</title>
        <authorList>
            <person name="Zou Y."/>
            <person name="Xue W."/>
            <person name="Luo G."/>
        </authorList>
    </citation>
    <scope>NUCLEOTIDE SEQUENCE [LARGE SCALE GENOMIC DNA]</scope>
    <source>
        <strain evidence="6 7">AM42-23AC</strain>
    </source>
</reference>
<organism evidence="6 7">
    <name type="scientific">Segatella copri</name>
    <dbReference type="NCBI Taxonomy" id="165179"/>
    <lineage>
        <taxon>Bacteria</taxon>
        <taxon>Pseudomonadati</taxon>
        <taxon>Bacteroidota</taxon>
        <taxon>Bacteroidia</taxon>
        <taxon>Bacteroidales</taxon>
        <taxon>Prevotellaceae</taxon>
        <taxon>Segatella</taxon>
    </lineage>
</organism>
<dbReference type="CDD" id="cd00397">
    <property type="entry name" value="DNA_BRE_C"/>
    <property type="match status" value="1"/>
</dbReference>
<dbReference type="SUPFAM" id="SSF56349">
    <property type="entry name" value="DNA breaking-rejoining enzymes"/>
    <property type="match status" value="1"/>
</dbReference>
<accession>A0AA92WHS4</accession>